<dbReference type="InterPro" id="IPR050223">
    <property type="entry name" value="D-isomer_2-hydroxyacid_DH"/>
</dbReference>
<evidence type="ECO:0000313" key="7">
    <source>
        <dbReference type="EMBL" id="KKW36401.1"/>
    </source>
</evidence>
<evidence type="ECO:0000256" key="1">
    <source>
        <dbReference type="ARBA" id="ARBA00005854"/>
    </source>
</evidence>
<dbReference type="PROSITE" id="PS00670">
    <property type="entry name" value="D_2_HYDROXYACID_DH_2"/>
    <property type="match status" value="1"/>
</dbReference>
<evidence type="ECO:0000313" key="8">
    <source>
        <dbReference type="Proteomes" id="UP000033865"/>
    </source>
</evidence>
<protein>
    <submittedName>
        <fullName evidence="7">D-isomer specific 2-hydroxyacid dehydrogenase NAD-binding protein</fullName>
    </submittedName>
</protein>
<evidence type="ECO:0000256" key="4">
    <source>
        <dbReference type="RuleBase" id="RU003719"/>
    </source>
</evidence>
<dbReference type="InterPro" id="IPR036291">
    <property type="entry name" value="NAD(P)-bd_dom_sf"/>
</dbReference>
<name>A0A0G1XZK1_9BACT</name>
<accession>A0A0G1XZK1</accession>
<dbReference type="GO" id="GO:0051287">
    <property type="term" value="F:NAD binding"/>
    <property type="evidence" value="ECO:0007669"/>
    <property type="project" value="InterPro"/>
</dbReference>
<dbReference type="GO" id="GO:0030267">
    <property type="term" value="F:glyoxylate reductase (NADPH) activity"/>
    <property type="evidence" value="ECO:0007669"/>
    <property type="project" value="TreeGrafter"/>
</dbReference>
<feature type="domain" description="D-isomer specific 2-hydroxyacid dehydrogenase NAD-binding" evidence="6">
    <location>
        <begin position="95"/>
        <end position="279"/>
    </location>
</feature>
<organism evidence="7 8">
    <name type="scientific">Candidatus Uhrbacteria bacterium GW2011_GWC2_53_7</name>
    <dbReference type="NCBI Taxonomy" id="1618986"/>
    <lineage>
        <taxon>Bacteria</taxon>
        <taxon>Candidatus Uhriibacteriota</taxon>
    </lineage>
</organism>
<dbReference type="FunFam" id="3.40.50.720:FF:000203">
    <property type="entry name" value="D-3-phosphoglycerate dehydrogenase (SerA)"/>
    <property type="match status" value="1"/>
</dbReference>
<sequence length="311" mass="34822">MLKRERDIRLEIKKDLPMPRKELLKAVKGRDVVWTILTDRVDAEFFDAAGENLKLVVNYAIGFDNIDLEEARKRGLIVANSPAAEIAESVAEHAIAMMFALSRRLVESDAFTRAGKYHGWEPNLLLGTDIIGKTLGIIGAGQIGGMIARRLRDGFGLKILYNDVKRNPKFEREHKAQYRSKLQLLKESDFVTLHVPLLDSTRHLISTKELKAMKKTAFLINTARGPVVDELALTKALEKNEIAGAGLDVFECEPLIDCNPNDTHALRRMKNILLTPHTASASIEARQAMSRESAKNILAFLKGKKIPHRIV</sequence>
<dbReference type="PANTHER" id="PTHR10996">
    <property type="entry name" value="2-HYDROXYACID DEHYDROGENASE-RELATED"/>
    <property type="match status" value="1"/>
</dbReference>
<dbReference type="PROSITE" id="PS00671">
    <property type="entry name" value="D_2_HYDROXYACID_DH_3"/>
    <property type="match status" value="1"/>
</dbReference>
<dbReference type="PANTHER" id="PTHR10996:SF257">
    <property type="entry name" value="GLYOXYLATE REDUCTASE 1"/>
    <property type="match status" value="1"/>
</dbReference>
<comment type="caution">
    <text evidence="7">The sequence shown here is derived from an EMBL/GenBank/DDBJ whole genome shotgun (WGS) entry which is preliminary data.</text>
</comment>
<dbReference type="PATRIC" id="fig|1618986.3.peg.330"/>
<dbReference type="InterPro" id="IPR029753">
    <property type="entry name" value="D-isomer_DH_CS"/>
</dbReference>
<gene>
    <name evidence="7" type="ORF">UY82_C0027G0006</name>
</gene>
<evidence type="ECO:0000256" key="2">
    <source>
        <dbReference type="ARBA" id="ARBA00023002"/>
    </source>
</evidence>
<dbReference type="InterPro" id="IPR006139">
    <property type="entry name" value="D-isomer_2_OHA_DH_cat_dom"/>
</dbReference>
<dbReference type="Proteomes" id="UP000033865">
    <property type="component" value="Unassembled WGS sequence"/>
</dbReference>
<proteinExistence type="inferred from homology"/>
<dbReference type="SUPFAM" id="SSF52283">
    <property type="entry name" value="Formate/glycerate dehydrogenase catalytic domain-like"/>
    <property type="match status" value="1"/>
</dbReference>
<dbReference type="Pfam" id="PF00389">
    <property type="entry name" value="2-Hacid_dh"/>
    <property type="match status" value="1"/>
</dbReference>
<dbReference type="AlphaFoldDB" id="A0A0G1XZK1"/>
<dbReference type="EMBL" id="LCRN01000027">
    <property type="protein sequence ID" value="KKW36401.1"/>
    <property type="molecule type" value="Genomic_DNA"/>
</dbReference>
<keyword evidence="2 4" id="KW-0560">Oxidoreductase</keyword>
<dbReference type="Pfam" id="PF02826">
    <property type="entry name" value="2-Hacid_dh_C"/>
    <property type="match status" value="1"/>
</dbReference>
<reference evidence="7 8" key="1">
    <citation type="journal article" date="2015" name="Nature">
        <title>rRNA introns, odd ribosomes, and small enigmatic genomes across a large radiation of phyla.</title>
        <authorList>
            <person name="Brown C.T."/>
            <person name="Hug L.A."/>
            <person name="Thomas B.C."/>
            <person name="Sharon I."/>
            <person name="Castelle C.J."/>
            <person name="Singh A."/>
            <person name="Wilkins M.J."/>
            <person name="Williams K.H."/>
            <person name="Banfield J.F."/>
        </authorList>
    </citation>
    <scope>NUCLEOTIDE SEQUENCE [LARGE SCALE GENOMIC DNA]</scope>
</reference>
<comment type="similarity">
    <text evidence="1 4">Belongs to the D-isomer specific 2-hydroxyacid dehydrogenase family.</text>
</comment>
<dbReference type="InterPro" id="IPR006140">
    <property type="entry name" value="D-isomer_DH_NAD-bd"/>
</dbReference>
<dbReference type="GO" id="GO:0005829">
    <property type="term" value="C:cytosol"/>
    <property type="evidence" value="ECO:0007669"/>
    <property type="project" value="TreeGrafter"/>
</dbReference>
<evidence type="ECO:0000259" key="5">
    <source>
        <dbReference type="Pfam" id="PF00389"/>
    </source>
</evidence>
<evidence type="ECO:0000259" key="6">
    <source>
        <dbReference type="Pfam" id="PF02826"/>
    </source>
</evidence>
<dbReference type="Gene3D" id="3.40.50.720">
    <property type="entry name" value="NAD(P)-binding Rossmann-like Domain"/>
    <property type="match status" value="2"/>
</dbReference>
<evidence type="ECO:0000256" key="3">
    <source>
        <dbReference type="ARBA" id="ARBA00023027"/>
    </source>
</evidence>
<dbReference type="SUPFAM" id="SSF51735">
    <property type="entry name" value="NAD(P)-binding Rossmann-fold domains"/>
    <property type="match status" value="1"/>
</dbReference>
<dbReference type="GO" id="GO:0016618">
    <property type="term" value="F:hydroxypyruvate reductase [NAD(P)H] activity"/>
    <property type="evidence" value="ECO:0007669"/>
    <property type="project" value="TreeGrafter"/>
</dbReference>
<dbReference type="CDD" id="cd05301">
    <property type="entry name" value="GDH"/>
    <property type="match status" value="1"/>
</dbReference>
<feature type="domain" description="D-isomer specific 2-hydroxyacid dehydrogenase catalytic" evidence="5">
    <location>
        <begin position="9"/>
        <end position="310"/>
    </location>
</feature>
<keyword evidence="3" id="KW-0520">NAD</keyword>